<comment type="subcellular location">
    <subcellularLocation>
        <location evidence="1">Membrane</location>
    </subcellularLocation>
</comment>
<organism evidence="6 7">
    <name type="scientific">Lysobacter daejeonensis GH1-9</name>
    <dbReference type="NCBI Taxonomy" id="1385517"/>
    <lineage>
        <taxon>Bacteria</taxon>
        <taxon>Pseudomonadati</taxon>
        <taxon>Pseudomonadota</taxon>
        <taxon>Gammaproteobacteria</taxon>
        <taxon>Lysobacterales</taxon>
        <taxon>Lysobacteraceae</taxon>
        <taxon>Aerolutibacter</taxon>
    </lineage>
</organism>
<feature type="region of interest" description="Disordered" evidence="3">
    <location>
        <begin position="69"/>
        <end position="107"/>
    </location>
</feature>
<feature type="compositionally biased region" description="Basic and acidic residues" evidence="3">
    <location>
        <begin position="81"/>
        <end position="98"/>
    </location>
</feature>
<protein>
    <recommendedName>
        <fullName evidence="5">Glycine zipper 2TM domain-containing protein</fullName>
    </recommendedName>
</protein>
<dbReference type="InterPro" id="IPR008816">
    <property type="entry name" value="Gly_zipper_2TM_dom"/>
</dbReference>
<proteinExistence type="predicted"/>
<dbReference type="Proteomes" id="UP000029998">
    <property type="component" value="Unassembled WGS sequence"/>
</dbReference>
<evidence type="ECO:0000256" key="2">
    <source>
        <dbReference type="ARBA" id="ARBA00023136"/>
    </source>
</evidence>
<feature type="chain" id="PRO_5001961774" description="Glycine zipper 2TM domain-containing protein" evidence="4">
    <location>
        <begin position="23"/>
        <end position="221"/>
    </location>
</feature>
<keyword evidence="2" id="KW-0472">Membrane</keyword>
<dbReference type="Pfam" id="PF05433">
    <property type="entry name" value="Rick_17kDa_Anti"/>
    <property type="match status" value="1"/>
</dbReference>
<dbReference type="RefSeq" id="WP_036137031.1">
    <property type="nucleotide sequence ID" value="NZ_AVPU01000012.1"/>
</dbReference>
<dbReference type="OrthoDB" id="9132795at2"/>
<dbReference type="eggNOG" id="COG3134">
    <property type="taxonomic scope" value="Bacteria"/>
</dbReference>
<dbReference type="EMBL" id="AVPU01000012">
    <property type="protein sequence ID" value="KGM54491.1"/>
    <property type="molecule type" value="Genomic_DNA"/>
</dbReference>
<dbReference type="PANTHER" id="PTHR35603:SF2">
    <property type="entry name" value="OUTER MEMBRANE LIPOPROTEIN"/>
    <property type="match status" value="1"/>
</dbReference>
<sequence length="221" mass="23905">MNRLLSSSLALALAVTAGTASAQSYDAGRDAYSNGYSGTTSQSDYARVIRVDPVFDSGYASTRGQRCYDSPVQAGGSYDPYRNDRGYDGYRDGRRDGYYDQNGNYRTGSQTGSTVATVIGGVVGAVVGSQVGGGSARYATSAIGSMVGGMAGKQIYEQNQRQRNATTRVCDPEPVDGRYASNERAIDAYDVTYEYAGRRYTTRMNHHPGDRIRVRVDVRPE</sequence>
<evidence type="ECO:0000256" key="1">
    <source>
        <dbReference type="ARBA" id="ARBA00004370"/>
    </source>
</evidence>
<dbReference type="InterPro" id="IPR051407">
    <property type="entry name" value="Bact_OM_lipoprot/Surf_antigen"/>
</dbReference>
<accession>A0A0A0EUA2</accession>
<feature type="domain" description="Glycine zipper 2TM" evidence="5">
    <location>
        <begin position="116"/>
        <end position="155"/>
    </location>
</feature>
<feature type="signal peptide" evidence="4">
    <location>
        <begin position="1"/>
        <end position="22"/>
    </location>
</feature>
<keyword evidence="4" id="KW-0732">Signal</keyword>
<gene>
    <name evidence="6" type="ORF">N800_00765</name>
</gene>
<dbReference type="PANTHER" id="PTHR35603">
    <property type="match status" value="1"/>
</dbReference>
<evidence type="ECO:0000256" key="4">
    <source>
        <dbReference type="SAM" id="SignalP"/>
    </source>
</evidence>
<evidence type="ECO:0000259" key="5">
    <source>
        <dbReference type="Pfam" id="PF05433"/>
    </source>
</evidence>
<comment type="caution">
    <text evidence="6">The sequence shown here is derived from an EMBL/GenBank/DDBJ whole genome shotgun (WGS) entry which is preliminary data.</text>
</comment>
<dbReference type="GO" id="GO:0019867">
    <property type="term" value="C:outer membrane"/>
    <property type="evidence" value="ECO:0007669"/>
    <property type="project" value="InterPro"/>
</dbReference>
<dbReference type="STRING" id="1385517.N800_00765"/>
<evidence type="ECO:0000313" key="6">
    <source>
        <dbReference type="EMBL" id="KGM54491.1"/>
    </source>
</evidence>
<dbReference type="AlphaFoldDB" id="A0A0A0EUA2"/>
<reference evidence="6 7" key="1">
    <citation type="submission" date="2013-08" db="EMBL/GenBank/DDBJ databases">
        <title>Genome sequencing of Lysobacter.</title>
        <authorList>
            <person name="Zhang S."/>
            <person name="Wang G."/>
        </authorList>
    </citation>
    <scope>NUCLEOTIDE SEQUENCE [LARGE SCALE GENOMIC DNA]</scope>
    <source>
        <strain evidence="6 7">GH1-9</strain>
    </source>
</reference>
<evidence type="ECO:0000256" key="3">
    <source>
        <dbReference type="SAM" id="MobiDB-lite"/>
    </source>
</evidence>
<evidence type="ECO:0000313" key="7">
    <source>
        <dbReference type="Proteomes" id="UP000029998"/>
    </source>
</evidence>
<keyword evidence="7" id="KW-1185">Reference proteome</keyword>
<name>A0A0A0EUA2_9GAMM</name>